<reference evidence="2 3" key="1">
    <citation type="submission" date="2018-06" db="EMBL/GenBank/DDBJ databases">
        <title>Extensive metabolic versatility and redundancy in microbially diverse, dynamic hydrothermal sediments.</title>
        <authorList>
            <person name="Dombrowski N."/>
            <person name="Teske A."/>
            <person name="Baker B.J."/>
        </authorList>
    </citation>
    <scope>NUCLEOTIDE SEQUENCE [LARGE SCALE GENOMIC DNA]</scope>
    <source>
        <strain evidence="2">B51_G17</strain>
    </source>
</reference>
<feature type="coiled-coil region" evidence="1">
    <location>
        <begin position="102"/>
        <end position="146"/>
    </location>
</feature>
<comment type="caution">
    <text evidence="2">The sequence shown here is derived from an EMBL/GenBank/DDBJ whole genome shotgun (WGS) entry which is preliminary data.</text>
</comment>
<dbReference type="EMBL" id="QMWP01000110">
    <property type="protein sequence ID" value="RLG69762.1"/>
    <property type="molecule type" value="Genomic_DNA"/>
</dbReference>
<accession>A0A497JHC2</accession>
<protein>
    <submittedName>
        <fullName evidence="2">Uncharacterized protein</fullName>
    </submittedName>
</protein>
<evidence type="ECO:0000313" key="2">
    <source>
        <dbReference type="EMBL" id="RLG69762.1"/>
    </source>
</evidence>
<dbReference type="Proteomes" id="UP000278031">
    <property type="component" value="Unassembled WGS sequence"/>
</dbReference>
<evidence type="ECO:0000313" key="3">
    <source>
        <dbReference type="Proteomes" id="UP000278031"/>
    </source>
</evidence>
<dbReference type="AlphaFoldDB" id="A0A497JHC2"/>
<name>A0A497JHC2_9ARCH</name>
<keyword evidence="1" id="KW-0175">Coiled coil</keyword>
<gene>
    <name evidence="2" type="ORF">DRO04_02900</name>
</gene>
<proteinExistence type="predicted"/>
<sequence length="269" mass="32820">MERRREPKRRKREESRERRHPAKWVAYSRKLATEKLIELIKSLISKGYEIDDRMWNHLCKILLNEVYRSYTIPLNVMKVMRTQTEKVIQKVKNNPQFREKLINTAREELETGRKLAEEFEQLRREEKEREKRRREEREMLRRAEERRAEIFIKSIFPHLFEKARLKIPDVSKRVYWIVRAWNALTPDEKAQRIGWFRSGEILKKDIEELLPKEPKPRQKQGARIIPMEDVFLHKLRVYPEFGREIANFWRKNGFGKLVKEMKKAGLLEE</sequence>
<evidence type="ECO:0000256" key="1">
    <source>
        <dbReference type="SAM" id="Coils"/>
    </source>
</evidence>
<organism evidence="2 3">
    <name type="scientific">Candidatus Iainarchaeum sp</name>
    <dbReference type="NCBI Taxonomy" id="3101447"/>
    <lineage>
        <taxon>Archaea</taxon>
        <taxon>Candidatus Iainarchaeota</taxon>
        <taxon>Candidatus Iainarchaeia</taxon>
        <taxon>Candidatus Iainarchaeales</taxon>
        <taxon>Candidatus Iainarchaeaceae</taxon>
        <taxon>Candidatus Iainarchaeum</taxon>
    </lineage>
</organism>